<comment type="caution">
    <text evidence="3">The sequence shown here is derived from an EMBL/GenBank/DDBJ whole genome shotgun (WGS) entry which is preliminary data.</text>
</comment>
<accession>A0A830FVK9</accession>
<protein>
    <recommendedName>
        <fullName evidence="2">DUF8129 domain-containing protein</fullName>
    </recommendedName>
</protein>
<proteinExistence type="predicted"/>
<dbReference type="Proteomes" id="UP000614609">
    <property type="component" value="Unassembled WGS sequence"/>
</dbReference>
<dbReference type="AlphaFoldDB" id="A0A830FVK9"/>
<feature type="compositionally biased region" description="Basic and acidic residues" evidence="1">
    <location>
        <begin position="1"/>
        <end position="13"/>
    </location>
</feature>
<feature type="domain" description="DUF8129" evidence="2">
    <location>
        <begin position="21"/>
        <end position="75"/>
    </location>
</feature>
<keyword evidence="4" id="KW-1185">Reference proteome</keyword>
<dbReference type="Pfam" id="PF26450">
    <property type="entry name" value="DUF8129"/>
    <property type="match status" value="1"/>
</dbReference>
<gene>
    <name evidence="3" type="ORF">GCM10009017_15340</name>
</gene>
<dbReference type="EMBL" id="BMOO01000003">
    <property type="protein sequence ID" value="GGM66221.1"/>
    <property type="molecule type" value="Genomic_DNA"/>
</dbReference>
<organism evidence="3 4">
    <name type="scientific">Halarchaeum rubridurum</name>
    <dbReference type="NCBI Taxonomy" id="489911"/>
    <lineage>
        <taxon>Archaea</taxon>
        <taxon>Methanobacteriati</taxon>
        <taxon>Methanobacteriota</taxon>
        <taxon>Stenosarchaea group</taxon>
        <taxon>Halobacteria</taxon>
        <taxon>Halobacteriales</taxon>
        <taxon>Halobacteriaceae</taxon>
    </lineage>
</organism>
<evidence type="ECO:0000313" key="3">
    <source>
        <dbReference type="EMBL" id="GGM66221.1"/>
    </source>
</evidence>
<name>A0A830FVK9_9EURY</name>
<feature type="region of interest" description="Disordered" evidence="1">
    <location>
        <begin position="1"/>
        <end position="21"/>
    </location>
</feature>
<evidence type="ECO:0000256" key="1">
    <source>
        <dbReference type="SAM" id="MobiDB-lite"/>
    </source>
</evidence>
<reference evidence="3" key="1">
    <citation type="journal article" date="2014" name="Int. J. Syst. Evol. Microbiol.">
        <title>Complete genome sequence of Corynebacterium casei LMG S-19264T (=DSM 44701T), isolated from a smear-ripened cheese.</title>
        <authorList>
            <consortium name="US DOE Joint Genome Institute (JGI-PGF)"/>
            <person name="Walter F."/>
            <person name="Albersmeier A."/>
            <person name="Kalinowski J."/>
            <person name="Ruckert C."/>
        </authorList>
    </citation>
    <scope>NUCLEOTIDE SEQUENCE</scope>
    <source>
        <strain evidence="3">JCM 16108</strain>
    </source>
</reference>
<reference evidence="3" key="2">
    <citation type="submission" date="2020-09" db="EMBL/GenBank/DDBJ databases">
        <authorList>
            <person name="Sun Q."/>
            <person name="Ohkuma M."/>
        </authorList>
    </citation>
    <scope>NUCLEOTIDE SEQUENCE</scope>
    <source>
        <strain evidence="3">JCM 16108</strain>
    </source>
</reference>
<evidence type="ECO:0000259" key="2">
    <source>
        <dbReference type="Pfam" id="PF26450"/>
    </source>
</evidence>
<evidence type="ECO:0000313" key="4">
    <source>
        <dbReference type="Proteomes" id="UP000614609"/>
    </source>
</evidence>
<dbReference type="InterPro" id="IPR058442">
    <property type="entry name" value="DUF8129"/>
</dbReference>
<sequence>MVRRLIVTEHAEPTESSGLTPEQRLSATNTHLLRANIVTIHDIETLRRCVAYENANQNRQPILRQLAERATELREE</sequence>